<name>A0A5M8FQY8_9GAMM</name>
<evidence type="ECO:0000313" key="2">
    <source>
        <dbReference type="EMBL" id="KAA6186670.1"/>
    </source>
</evidence>
<proteinExistence type="predicted"/>
<organism evidence="2 3">
    <name type="scientific">Thiohalocapsa marina</name>
    <dbReference type="NCBI Taxonomy" id="424902"/>
    <lineage>
        <taxon>Bacteria</taxon>
        <taxon>Pseudomonadati</taxon>
        <taxon>Pseudomonadota</taxon>
        <taxon>Gammaproteobacteria</taxon>
        <taxon>Chromatiales</taxon>
        <taxon>Chromatiaceae</taxon>
        <taxon>Thiohalocapsa</taxon>
    </lineage>
</organism>
<protein>
    <recommendedName>
        <fullName evidence="4">Alpha/beta fold hydrolase</fullName>
    </recommendedName>
</protein>
<evidence type="ECO:0000313" key="3">
    <source>
        <dbReference type="Proteomes" id="UP000322981"/>
    </source>
</evidence>
<dbReference type="AlphaFoldDB" id="A0A5M8FQY8"/>
<dbReference type="EMBL" id="VWXX01000004">
    <property type="protein sequence ID" value="KAA6186670.1"/>
    <property type="molecule type" value="Genomic_DNA"/>
</dbReference>
<dbReference type="PANTHER" id="PTHR32268:SF15">
    <property type="entry name" value="HOMOSERINE ACETYLTRANSFERASE FAMILY PROTEIN (AFU_ORTHOLOGUE AFUA_1G15350)"/>
    <property type="match status" value="1"/>
</dbReference>
<dbReference type="PANTHER" id="PTHR32268">
    <property type="entry name" value="HOMOSERINE O-ACETYLTRANSFERASE"/>
    <property type="match status" value="1"/>
</dbReference>
<feature type="chain" id="PRO_5024450540" description="Alpha/beta fold hydrolase" evidence="1">
    <location>
        <begin position="22"/>
        <end position="454"/>
    </location>
</feature>
<reference evidence="2 3" key="1">
    <citation type="submission" date="2019-09" db="EMBL/GenBank/DDBJ databases">
        <title>Whole-genome sequence of the purple sulfur bacterium Thiohalocapsa marina DSM 19078.</title>
        <authorList>
            <person name="Kyndt J.A."/>
            <person name="Meyer T.E."/>
        </authorList>
    </citation>
    <scope>NUCLEOTIDE SEQUENCE [LARGE SCALE GENOMIC DNA]</scope>
    <source>
        <strain evidence="2 3">DSM 19078</strain>
    </source>
</reference>
<dbReference type="OrthoDB" id="9800754at2"/>
<keyword evidence="3" id="KW-1185">Reference proteome</keyword>
<dbReference type="GO" id="GO:0016747">
    <property type="term" value="F:acyltransferase activity, transferring groups other than amino-acyl groups"/>
    <property type="evidence" value="ECO:0007669"/>
    <property type="project" value="InterPro"/>
</dbReference>
<sequence length="454" mass="49152">MILALAAILGATLAAPGTILAAVEGTTPRTTEPPADALTPSSGVMALDHLKRYYAIPNFRLGGRYDLDADPASWHDGGTGGTTLESLGADPLRVAYIAVGTPRHNDAGEIINAVVINTFYSGDATNMYNFWYEGQAGNDFSGGAIVGPGRVIDTDRHYVVFLDALGLWGASKPSDGLGRKFPAYSYFDMVQANYRLLREHLNIAQVEVVTGVSMGATQAWVWGVMHSPSGYVSAILPIGGTTASDGDDPVGAWTFLLAQAALESDPVWRETDGDYYHLPVDQHPRQGLQFMWSRLQLTGFTFQVRTAQPWAEVEREVFHWEPEGHQTAAFIARTQNEDAVDFWYRNDAGFRYNINDELGRIQARTLVVHIDTDKWLLPDNARKAAAAVDGADFASFADPTAHYAVFRAPNVLKETIGAFIDDRFTTRLPGIADAGVGAASGQAGAEERPAGLSK</sequence>
<dbReference type="Proteomes" id="UP000322981">
    <property type="component" value="Unassembled WGS sequence"/>
</dbReference>
<keyword evidence="1" id="KW-0732">Signal</keyword>
<evidence type="ECO:0000256" key="1">
    <source>
        <dbReference type="SAM" id="SignalP"/>
    </source>
</evidence>
<gene>
    <name evidence="2" type="ORF">F2Q65_04685</name>
</gene>
<dbReference type="InterPro" id="IPR029058">
    <property type="entry name" value="AB_hydrolase_fold"/>
</dbReference>
<feature type="signal peptide" evidence="1">
    <location>
        <begin position="1"/>
        <end position="21"/>
    </location>
</feature>
<accession>A0A5M8FQY8</accession>
<dbReference type="InterPro" id="IPR008220">
    <property type="entry name" value="HAT_MetX-like"/>
</dbReference>
<comment type="caution">
    <text evidence="2">The sequence shown here is derived from an EMBL/GenBank/DDBJ whole genome shotgun (WGS) entry which is preliminary data.</text>
</comment>
<dbReference type="SUPFAM" id="SSF53474">
    <property type="entry name" value="alpha/beta-Hydrolases"/>
    <property type="match status" value="1"/>
</dbReference>
<dbReference type="Gene3D" id="3.40.50.1820">
    <property type="entry name" value="alpha/beta hydrolase"/>
    <property type="match status" value="1"/>
</dbReference>
<evidence type="ECO:0008006" key="4">
    <source>
        <dbReference type="Google" id="ProtNLM"/>
    </source>
</evidence>